<reference evidence="3 4" key="1">
    <citation type="submission" date="2024-09" db="EMBL/GenBank/DDBJ databases">
        <authorList>
            <person name="Sun Q."/>
            <person name="Mori K."/>
        </authorList>
    </citation>
    <scope>NUCLEOTIDE SEQUENCE [LARGE SCALE GENOMIC DNA]</scope>
    <source>
        <strain evidence="3 4">JCM 9626</strain>
    </source>
</reference>
<feature type="transmembrane region" description="Helical" evidence="2">
    <location>
        <begin position="43"/>
        <end position="63"/>
    </location>
</feature>
<sequence length="373" mass="39230">MDDDELEQVVRTDLAKQAARAQVDTLVVSRARGQARRRRTTRVSVLGAAAAVVAVAGVLVAVVDRDETRPPSATDSAATDPTQSPPAPADSAATDPTQSPPAPLTGPVRTEYWRGVQVDVPADWGYGNPVACGDAPVGESYVGRPITTTDVCGVFDPDTTPTAPYLWFDVPDVAVGTVDLGGGWERTTIEQAGVRVSVAAHDPGLAASILGTATAGDLCSPTMASVPDPRYDNTVEGNGPFVRARLCAYEATEAGTYELHYAASIGRSDFETTFDEVDQAPVAESCGRTSSEVVVLTGGYADPYGPAHEVALERDVVYRLSCGVVSVAHPFDRAPSSRRVTAATVPWAGPEFERLLTGPPEAWAYDRFIGVQG</sequence>
<keyword evidence="2" id="KW-1133">Transmembrane helix</keyword>
<keyword evidence="2" id="KW-0812">Transmembrane</keyword>
<evidence type="ECO:0000256" key="2">
    <source>
        <dbReference type="SAM" id="Phobius"/>
    </source>
</evidence>
<dbReference type="RefSeq" id="WP_140011018.1">
    <property type="nucleotide sequence ID" value="NZ_JBHMDG010000002.1"/>
</dbReference>
<proteinExistence type="predicted"/>
<comment type="caution">
    <text evidence="3">The sequence shown here is derived from an EMBL/GenBank/DDBJ whole genome shotgun (WGS) entry which is preliminary data.</text>
</comment>
<keyword evidence="2" id="KW-0472">Membrane</keyword>
<organism evidence="3 4">
    <name type="scientific">Nocardioides plantarum</name>
    <dbReference type="NCBI Taxonomy" id="29299"/>
    <lineage>
        <taxon>Bacteria</taxon>
        <taxon>Bacillati</taxon>
        <taxon>Actinomycetota</taxon>
        <taxon>Actinomycetes</taxon>
        <taxon>Propionibacteriales</taxon>
        <taxon>Nocardioidaceae</taxon>
        <taxon>Nocardioides</taxon>
    </lineage>
</organism>
<feature type="region of interest" description="Disordered" evidence="1">
    <location>
        <begin position="66"/>
        <end position="108"/>
    </location>
</feature>
<evidence type="ECO:0000313" key="3">
    <source>
        <dbReference type="EMBL" id="MFB9311752.1"/>
    </source>
</evidence>
<dbReference type="EMBL" id="JBHMDG010000002">
    <property type="protein sequence ID" value="MFB9311752.1"/>
    <property type="molecule type" value="Genomic_DNA"/>
</dbReference>
<protein>
    <submittedName>
        <fullName evidence="3">Uncharacterized protein</fullName>
    </submittedName>
</protein>
<evidence type="ECO:0000313" key="4">
    <source>
        <dbReference type="Proteomes" id="UP001589750"/>
    </source>
</evidence>
<dbReference type="Proteomes" id="UP001589750">
    <property type="component" value="Unassembled WGS sequence"/>
</dbReference>
<gene>
    <name evidence="3" type="ORF">ACFFRI_01745</name>
</gene>
<keyword evidence="4" id="KW-1185">Reference proteome</keyword>
<name>A0ABV5K4T1_9ACTN</name>
<evidence type="ECO:0000256" key="1">
    <source>
        <dbReference type="SAM" id="MobiDB-lite"/>
    </source>
</evidence>
<accession>A0ABV5K4T1</accession>